<organism evidence="4">
    <name type="scientific">marine metagenome</name>
    <dbReference type="NCBI Taxonomy" id="408172"/>
    <lineage>
        <taxon>unclassified sequences</taxon>
        <taxon>metagenomes</taxon>
        <taxon>ecological metagenomes</taxon>
    </lineage>
</organism>
<evidence type="ECO:0000259" key="3">
    <source>
        <dbReference type="SMART" id="SM00563"/>
    </source>
</evidence>
<proteinExistence type="predicted"/>
<dbReference type="EMBL" id="UINC01003284">
    <property type="protein sequence ID" value="SVA04968.1"/>
    <property type="molecule type" value="Genomic_DNA"/>
</dbReference>
<dbReference type="SUPFAM" id="SSF69593">
    <property type="entry name" value="Glycerol-3-phosphate (1)-acyltransferase"/>
    <property type="match status" value="1"/>
</dbReference>
<evidence type="ECO:0000256" key="2">
    <source>
        <dbReference type="ARBA" id="ARBA00023315"/>
    </source>
</evidence>
<keyword evidence="1" id="KW-0808">Transferase</keyword>
<dbReference type="AlphaFoldDB" id="A0A381SNT2"/>
<dbReference type="GO" id="GO:0003841">
    <property type="term" value="F:1-acylglycerol-3-phosphate O-acyltransferase activity"/>
    <property type="evidence" value="ECO:0007669"/>
    <property type="project" value="TreeGrafter"/>
</dbReference>
<gene>
    <name evidence="4" type="ORF">METZ01_LOCUS57822</name>
</gene>
<dbReference type="PANTHER" id="PTHR10434">
    <property type="entry name" value="1-ACYL-SN-GLYCEROL-3-PHOSPHATE ACYLTRANSFERASE"/>
    <property type="match status" value="1"/>
</dbReference>
<protein>
    <recommendedName>
        <fullName evidence="3">Phospholipid/glycerol acyltransferase domain-containing protein</fullName>
    </recommendedName>
</protein>
<name>A0A381SNT2_9ZZZZ</name>
<dbReference type="CDD" id="cd07989">
    <property type="entry name" value="LPLAT_AGPAT-like"/>
    <property type="match status" value="1"/>
</dbReference>
<feature type="non-terminal residue" evidence="4">
    <location>
        <position position="1"/>
    </location>
</feature>
<reference evidence="4" key="1">
    <citation type="submission" date="2018-05" db="EMBL/GenBank/DDBJ databases">
        <authorList>
            <person name="Lanie J.A."/>
            <person name="Ng W.-L."/>
            <person name="Kazmierczak K.M."/>
            <person name="Andrzejewski T.M."/>
            <person name="Davidsen T.M."/>
            <person name="Wayne K.J."/>
            <person name="Tettelin H."/>
            <person name="Glass J.I."/>
            <person name="Rusch D."/>
            <person name="Podicherti R."/>
            <person name="Tsui H.-C.T."/>
            <person name="Winkler M.E."/>
        </authorList>
    </citation>
    <scope>NUCLEOTIDE SEQUENCE</scope>
</reference>
<accession>A0A381SNT2</accession>
<evidence type="ECO:0000256" key="1">
    <source>
        <dbReference type="ARBA" id="ARBA00022679"/>
    </source>
</evidence>
<evidence type="ECO:0000313" key="4">
    <source>
        <dbReference type="EMBL" id="SVA04968.1"/>
    </source>
</evidence>
<dbReference type="Pfam" id="PF01553">
    <property type="entry name" value="Acyltransferase"/>
    <property type="match status" value="1"/>
</dbReference>
<keyword evidence="2" id="KW-0012">Acyltransferase</keyword>
<dbReference type="InterPro" id="IPR002123">
    <property type="entry name" value="Plipid/glycerol_acylTrfase"/>
</dbReference>
<dbReference type="PANTHER" id="PTHR10434:SF11">
    <property type="entry name" value="1-ACYL-SN-GLYCEROL-3-PHOSPHATE ACYLTRANSFERASE"/>
    <property type="match status" value="1"/>
</dbReference>
<dbReference type="SMART" id="SM00563">
    <property type="entry name" value="PlsC"/>
    <property type="match status" value="1"/>
</dbReference>
<dbReference type="GO" id="GO:0006654">
    <property type="term" value="P:phosphatidic acid biosynthetic process"/>
    <property type="evidence" value="ECO:0007669"/>
    <property type="project" value="TreeGrafter"/>
</dbReference>
<sequence>VEETGLTEVFGRRIAQVHRLLRIGARYDVGPPGVQEDGPVIHAANHRSMADLLFAAAAFHEWGQRIRCLAAASYFEKKGIGRLLSDLRCIPVEGAEVLQVATEVLEQGMPIAIMPEGRLVGPEEWDETGVGRPHPGVGRLALDTGLPVVVVGAAGTEELWPKGRTAPRIRPWNRTLLTMRTRYLGPIEAEHSRDATAIIWDGVKTCVAKAEAARGG</sequence>
<feature type="domain" description="Phospholipid/glycerol acyltransferase" evidence="3">
    <location>
        <begin position="40"/>
        <end position="156"/>
    </location>
</feature>